<reference evidence="2" key="1">
    <citation type="journal article" date="2014" name="Int. J. Syst. Evol. Microbiol.">
        <title>Complete genome sequence of Corynebacterium casei LMG S-19264T (=DSM 44701T), isolated from a smear-ripened cheese.</title>
        <authorList>
            <consortium name="US DOE Joint Genome Institute (JGI-PGF)"/>
            <person name="Walter F."/>
            <person name="Albersmeier A."/>
            <person name="Kalinowski J."/>
            <person name="Ruckert C."/>
        </authorList>
    </citation>
    <scope>NUCLEOTIDE SEQUENCE</scope>
    <source>
        <strain evidence="2">JCM 4391</strain>
    </source>
</reference>
<organism evidence="2 3">
    <name type="scientific">Streptomyces lavendofoliae</name>
    <dbReference type="NCBI Taxonomy" id="67314"/>
    <lineage>
        <taxon>Bacteria</taxon>
        <taxon>Bacillati</taxon>
        <taxon>Actinomycetota</taxon>
        <taxon>Actinomycetes</taxon>
        <taxon>Kitasatosporales</taxon>
        <taxon>Streptomycetaceae</taxon>
        <taxon>Streptomyces</taxon>
    </lineage>
</organism>
<evidence type="ECO:0000313" key="2">
    <source>
        <dbReference type="EMBL" id="GGU47449.1"/>
    </source>
</evidence>
<feature type="compositionally biased region" description="Basic and acidic residues" evidence="1">
    <location>
        <begin position="31"/>
        <end position="51"/>
    </location>
</feature>
<accession>A0A918HZC5</accession>
<sequence length="69" mass="7806">MIEESGSDHWTDRETDAELTVLLGLPACRSTRREREPRDLGQFREPAHGIRRDAAREAHSCLTFPAPSC</sequence>
<gene>
    <name evidence="2" type="ORF">GCM10010274_39780</name>
</gene>
<proteinExistence type="predicted"/>
<protein>
    <submittedName>
        <fullName evidence="2">Uncharacterized protein</fullName>
    </submittedName>
</protein>
<comment type="caution">
    <text evidence="2">The sequence shown here is derived from an EMBL/GenBank/DDBJ whole genome shotgun (WGS) entry which is preliminary data.</text>
</comment>
<keyword evidence="3" id="KW-1185">Reference proteome</keyword>
<feature type="region of interest" description="Disordered" evidence="1">
    <location>
        <begin position="30"/>
        <end position="51"/>
    </location>
</feature>
<dbReference type="Proteomes" id="UP000636661">
    <property type="component" value="Unassembled WGS sequence"/>
</dbReference>
<name>A0A918HZC5_9ACTN</name>
<dbReference type="AlphaFoldDB" id="A0A918HZC5"/>
<dbReference type="EMBL" id="BMTP01000010">
    <property type="protein sequence ID" value="GGU47449.1"/>
    <property type="molecule type" value="Genomic_DNA"/>
</dbReference>
<evidence type="ECO:0000313" key="3">
    <source>
        <dbReference type="Proteomes" id="UP000636661"/>
    </source>
</evidence>
<reference evidence="2" key="2">
    <citation type="submission" date="2020-09" db="EMBL/GenBank/DDBJ databases">
        <authorList>
            <person name="Sun Q."/>
            <person name="Ohkuma M."/>
        </authorList>
    </citation>
    <scope>NUCLEOTIDE SEQUENCE</scope>
    <source>
        <strain evidence="2">JCM 4391</strain>
    </source>
</reference>
<evidence type="ECO:0000256" key="1">
    <source>
        <dbReference type="SAM" id="MobiDB-lite"/>
    </source>
</evidence>